<dbReference type="EMBL" id="CM002910">
    <property type="protein sequence ID" value="KMY90643.1"/>
    <property type="molecule type" value="Genomic_DNA"/>
</dbReference>
<dbReference type="Proteomes" id="UP000035880">
    <property type="component" value="Chromosome 2L"/>
</dbReference>
<sequence length="100" mass="10978">MALANNFAHVAANLPLSLCECNVFVSQIEFMTCGATLTPRYTCRAAILGDPPGAGAGAKVLHLTAIPLLPLQFECFNMPSYLMELLCKLDNWKDYKWLGQ</sequence>
<accession>A0A0J9R3J1</accession>
<dbReference type="AlphaFoldDB" id="A0A0J9R3J1"/>
<gene>
    <name evidence="1" type="primary">Dsim\GD28700</name>
    <name evidence="1" type="ORF">Dsimw501_GD28700</name>
</gene>
<organism evidence="1 2">
    <name type="scientific">Drosophila simulans</name>
    <name type="common">Fruit fly</name>
    <dbReference type="NCBI Taxonomy" id="7240"/>
    <lineage>
        <taxon>Eukaryota</taxon>
        <taxon>Metazoa</taxon>
        <taxon>Ecdysozoa</taxon>
        <taxon>Arthropoda</taxon>
        <taxon>Hexapoda</taxon>
        <taxon>Insecta</taxon>
        <taxon>Pterygota</taxon>
        <taxon>Neoptera</taxon>
        <taxon>Endopterygota</taxon>
        <taxon>Diptera</taxon>
        <taxon>Brachycera</taxon>
        <taxon>Muscomorpha</taxon>
        <taxon>Ephydroidea</taxon>
        <taxon>Drosophilidae</taxon>
        <taxon>Drosophila</taxon>
        <taxon>Sophophora</taxon>
    </lineage>
</organism>
<protein>
    <submittedName>
        <fullName evidence="1">Uncharacterized protein</fullName>
    </submittedName>
</protein>
<evidence type="ECO:0000313" key="2">
    <source>
        <dbReference type="Proteomes" id="UP000035880"/>
    </source>
</evidence>
<reference evidence="1 2" key="1">
    <citation type="journal article" date="2013" name="Genome Res.">
        <title>A second-generation assembly of the Drosophila simulans genome provides new insights into patterns of lineage-specific divergence.</title>
        <authorList>
            <person name="Hu T.T."/>
            <person name="Eisen M.B."/>
            <person name="Thornton K.R."/>
            <person name="Andolfatto P."/>
        </authorList>
    </citation>
    <scope>NUCLEOTIDE SEQUENCE [LARGE SCALE GENOMIC DNA]</scope>
    <source>
        <strain evidence="2">w501</strain>
    </source>
</reference>
<proteinExistence type="predicted"/>
<dbReference type="KEGG" id="dsi:Dsimw501_GD28700"/>
<name>A0A0J9R3J1_DROSI</name>
<evidence type="ECO:0000313" key="1">
    <source>
        <dbReference type="EMBL" id="KMY90643.1"/>
    </source>
</evidence>